<dbReference type="SMART" id="SM00363">
    <property type="entry name" value="S4"/>
    <property type="match status" value="1"/>
</dbReference>
<dbReference type="InterPro" id="IPR020103">
    <property type="entry name" value="PsdUridine_synth_cat_dom_sf"/>
</dbReference>
<comment type="similarity">
    <text evidence="1 4">Belongs to the pseudouridine synthase RluA family.</text>
</comment>
<dbReference type="Pfam" id="PF01479">
    <property type="entry name" value="S4"/>
    <property type="match status" value="1"/>
</dbReference>
<keyword evidence="3" id="KW-0694">RNA-binding</keyword>
<sequence>MEAEVIVPPAAHRQRLDEFVRAQVGDWPLAAIRRAVAEGQIVVNTQTRTAGWRLRAGDRVRWRLVAPRQVRVPVEAFTLPILHEDDFLLVVAKPAGMLTHPTPKERAGTLLNALLAHPAFTGQNRPMLLHRLDRDTSGIVMVAKNERGARAFAPLFQTGEIAKTYLALLIGQVTESHGLIDAPIGRAPFLWPRWRILPDGKPAQTRFTIPRQTAQVSLARFQPLTGRTHQLRIHAAHLGYPIVGDMVYGRHLNERLFAETGRRASRHLLHAAELELEHPIEQRRLHLRTALPDDFMPWLASIPA</sequence>
<dbReference type="Proteomes" id="UP000676506">
    <property type="component" value="Chromosome 2"/>
</dbReference>
<evidence type="ECO:0000256" key="2">
    <source>
        <dbReference type="ARBA" id="ARBA00023235"/>
    </source>
</evidence>
<evidence type="ECO:0000313" key="6">
    <source>
        <dbReference type="EMBL" id="QUW04564.1"/>
    </source>
</evidence>
<dbReference type="SUPFAM" id="SSF55120">
    <property type="entry name" value="Pseudouridine synthase"/>
    <property type="match status" value="1"/>
</dbReference>
<dbReference type="Pfam" id="PF00849">
    <property type="entry name" value="PseudoU_synth_2"/>
    <property type="match status" value="1"/>
</dbReference>
<dbReference type="PANTHER" id="PTHR21600:SF87">
    <property type="entry name" value="RNA PSEUDOURIDYLATE SYNTHASE DOMAIN-CONTAINING PROTEIN 1"/>
    <property type="match status" value="1"/>
</dbReference>
<dbReference type="EC" id="5.4.99.-" evidence="4"/>
<comment type="function">
    <text evidence="4">Responsible for synthesis of pseudouridine from uracil.</text>
</comment>
<evidence type="ECO:0000313" key="7">
    <source>
        <dbReference type="Proteomes" id="UP000676506"/>
    </source>
</evidence>
<evidence type="ECO:0000259" key="5">
    <source>
        <dbReference type="SMART" id="SM00363"/>
    </source>
</evidence>
<dbReference type="SUPFAM" id="SSF55174">
    <property type="entry name" value="Alpha-L RNA-binding motif"/>
    <property type="match status" value="1"/>
</dbReference>
<dbReference type="PROSITE" id="PS50889">
    <property type="entry name" value="S4"/>
    <property type="match status" value="1"/>
</dbReference>
<dbReference type="InterPro" id="IPR006225">
    <property type="entry name" value="PsdUridine_synth_RluC/D"/>
</dbReference>
<dbReference type="PANTHER" id="PTHR21600">
    <property type="entry name" value="MITOCHONDRIAL RNA PSEUDOURIDINE SYNTHASE"/>
    <property type="match status" value="1"/>
</dbReference>
<comment type="catalytic activity">
    <reaction evidence="4">
        <text>a uridine in RNA = a pseudouridine in RNA</text>
        <dbReference type="Rhea" id="RHEA:48348"/>
        <dbReference type="Rhea" id="RHEA-COMP:12068"/>
        <dbReference type="Rhea" id="RHEA-COMP:12069"/>
        <dbReference type="ChEBI" id="CHEBI:65314"/>
        <dbReference type="ChEBI" id="CHEBI:65315"/>
    </reaction>
</comment>
<dbReference type="InterPro" id="IPR002942">
    <property type="entry name" value="S4_RNA-bd"/>
</dbReference>
<dbReference type="InterPro" id="IPR036986">
    <property type="entry name" value="S4_RNA-bd_sf"/>
</dbReference>
<dbReference type="EMBL" id="CP072649">
    <property type="protein sequence ID" value="QUW04564.1"/>
    <property type="molecule type" value="Genomic_DNA"/>
</dbReference>
<keyword evidence="2 4" id="KW-0413">Isomerase</keyword>
<organism evidence="6 7">
    <name type="scientific">Chloracidobacterium validum</name>
    <dbReference type="NCBI Taxonomy" id="2821543"/>
    <lineage>
        <taxon>Bacteria</taxon>
        <taxon>Pseudomonadati</taxon>
        <taxon>Acidobacteriota</taxon>
        <taxon>Terriglobia</taxon>
        <taxon>Terriglobales</taxon>
        <taxon>Acidobacteriaceae</taxon>
        <taxon>Chloracidobacterium</taxon>
    </lineage>
</organism>
<reference evidence="6 7" key="1">
    <citation type="submission" date="2021-03" db="EMBL/GenBank/DDBJ databases">
        <title>Genomic and phenotypic characterization of Chloracidobacterium isolates provides evidence for multiple species.</title>
        <authorList>
            <person name="Saini M.K."/>
            <person name="Costas A.M.G."/>
            <person name="Tank M."/>
            <person name="Bryant D.A."/>
        </authorList>
    </citation>
    <scope>NUCLEOTIDE SEQUENCE [LARGE SCALE GENOMIC DNA]</scope>
    <source>
        <strain evidence="6 7">BV2-C</strain>
    </source>
</reference>
<dbReference type="InterPro" id="IPR006224">
    <property type="entry name" value="PsdUridine_synth_RluA-like_CS"/>
</dbReference>
<accession>A0ABX8BCY6</accession>
<dbReference type="InterPro" id="IPR006145">
    <property type="entry name" value="PsdUridine_synth_RsuA/RluA"/>
</dbReference>
<feature type="domain" description="RNA-binding S4" evidence="5">
    <location>
        <begin position="14"/>
        <end position="71"/>
    </location>
</feature>
<dbReference type="InterPro" id="IPR050188">
    <property type="entry name" value="RluA_PseudoU_synthase"/>
</dbReference>
<dbReference type="RefSeq" id="WP_211430453.1">
    <property type="nucleotide sequence ID" value="NZ_CP072649.1"/>
</dbReference>
<dbReference type="PROSITE" id="PS01129">
    <property type="entry name" value="PSI_RLU"/>
    <property type="match status" value="1"/>
</dbReference>
<evidence type="ECO:0000256" key="3">
    <source>
        <dbReference type="PROSITE-ProRule" id="PRU00182"/>
    </source>
</evidence>
<proteinExistence type="inferred from homology"/>
<dbReference type="Gene3D" id="3.10.290.10">
    <property type="entry name" value="RNA-binding S4 domain"/>
    <property type="match status" value="1"/>
</dbReference>
<dbReference type="CDD" id="cd02869">
    <property type="entry name" value="PseudoU_synth_RluA_like"/>
    <property type="match status" value="1"/>
</dbReference>
<name>A0ABX8BCY6_9BACT</name>
<dbReference type="NCBIfam" id="TIGR00005">
    <property type="entry name" value="rluA_subfam"/>
    <property type="match status" value="1"/>
</dbReference>
<evidence type="ECO:0000256" key="1">
    <source>
        <dbReference type="ARBA" id="ARBA00010876"/>
    </source>
</evidence>
<keyword evidence="7" id="KW-1185">Reference proteome</keyword>
<dbReference type="Gene3D" id="3.30.2350.10">
    <property type="entry name" value="Pseudouridine synthase"/>
    <property type="match status" value="1"/>
</dbReference>
<gene>
    <name evidence="6" type="ORF">J8C06_12330</name>
</gene>
<protein>
    <recommendedName>
        <fullName evidence="4">Pseudouridine synthase</fullName>
        <ecNumber evidence="4">5.4.99.-</ecNumber>
    </recommendedName>
</protein>
<evidence type="ECO:0000256" key="4">
    <source>
        <dbReference type="RuleBase" id="RU362028"/>
    </source>
</evidence>